<dbReference type="Proteomes" id="UP000001514">
    <property type="component" value="Unassembled WGS sequence"/>
</dbReference>
<dbReference type="Gramene" id="EFJ18427">
    <property type="protein sequence ID" value="EFJ18427"/>
    <property type="gene ID" value="SELMODRAFT_420346"/>
</dbReference>
<reference evidence="1 2" key="1">
    <citation type="journal article" date="2011" name="Science">
        <title>The Selaginella genome identifies genetic changes associated with the evolution of vascular plants.</title>
        <authorList>
            <person name="Banks J.A."/>
            <person name="Nishiyama T."/>
            <person name="Hasebe M."/>
            <person name="Bowman J.L."/>
            <person name="Gribskov M."/>
            <person name="dePamphilis C."/>
            <person name="Albert V.A."/>
            <person name="Aono N."/>
            <person name="Aoyama T."/>
            <person name="Ambrose B.A."/>
            <person name="Ashton N.W."/>
            <person name="Axtell M.J."/>
            <person name="Barker E."/>
            <person name="Barker M.S."/>
            <person name="Bennetzen J.L."/>
            <person name="Bonawitz N.D."/>
            <person name="Chapple C."/>
            <person name="Cheng C."/>
            <person name="Correa L.G."/>
            <person name="Dacre M."/>
            <person name="DeBarry J."/>
            <person name="Dreyer I."/>
            <person name="Elias M."/>
            <person name="Engstrom E.M."/>
            <person name="Estelle M."/>
            <person name="Feng L."/>
            <person name="Finet C."/>
            <person name="Floyd S.K."/>
            <person name="Frommer W.B."/>
            <person name="Fujita T."/>
            <person name="Gramzow L."/>
            <person name="Gutensohn M."/>
            <person name="Harholt J."/>
            <person name="Hattori M."/>
            <person name="Heyl A."/>
            <person name="Hirai T."/>
            <person name="Hiwatashi Y."/>
            <person name="Ishikawa M."/>
            <person name="Iwata M."/>
            <person name="Karol K.G."/>
            <person name="Koehler B."/>
            <person name="Kolukisaoglu U."/>
            <person name="Kubo M."/>
            <person name="Kurata T."/>
            <person name="Lalonde S."/>
            <person name="Li K."/>
            <person name="Li Y."/>
            <person name="Litt A."/>
            <person name="Lyons E."/>
            <person name="Manning G."/>
            <person name="Maruyama T."/>
            <person name="Michael T.P."/>
            <person name="Mikami K."/>
            <person name="Miyazaki S."/>
            <person name="Morinaga S."/>
            <person name="Murata T."/>
            <person name="Mueller-Roeber B."/>
            <person name="Nelson D.R."/>
            <person name="Obara M."/>
            <person name="Oguri Y."/>
            <person name="Olmstead R.G."/>
            <person name="Onodera N."/>
            <person name="Petersen B.L."/>
            <person name="Pils B."/>
            <person name="Prigge M."/>
            <person name="Rensing S.A."/>
            <person name="Riano-Pachon D.M."/>
            <person name="Roberts A.W."/>
            <person name="Sato Y."/>
            <person name="Scheller H.V."/>
            <person name="Schulz B."/>
            <person name="Schulz C."/>
            <person name="Shakirov E.V."/>
            <person name="Shibagaki N."/>
            <person name="Shinohara N."/>
            <person name="Shippen D.E."/>
            <person name="Soerensen I."/>
            <person name="Sotooka R."/>
            <person name="Sugimoto N."/>
            <person name="Sugita M."/>
            <person name="Sumikawa N."/>
            <person name="Tanurdzic M."/>
            <person name="Theissen G."/>
            <person name="Ulvskov P."/>
            <person name="Wakazuki S."/>
            <person name="Weng J.K."/>
            <person name="Willats W.W."/>
            <person name="Wipf D."/>
            <person name="Wolf P.G."/>
            <person name="Yang L."/>
            <person name="Zimmer A.D."/>
            <person name="Zhu Q."/>
            <person name="Mitros T."/>
            <person name="Hellsten U."/>
            <person name="Loque D."/>
            <person name="Otillar R."/>
            <person name="Salamov A."/>
            <person name="Schmutz J."/>
            <person name="Shapiro H."/>
            <person name="Lindquist E."/>
            <person name="Lucas S."/>
            <person name="Rokhsar D."/>
            <person name="Grigoriev I.V."/>
        </authorList>
    </citation>
    <scope>NUCLEOTIDE SEQUENCE [LARGE SCALE GENOMIC DNA]</scope>
</reference>
<dbReference type="HOGENOM" id="CLU_1858715_0_0_1"/>
<evidence type="ECO:0000313" key="2">
    <source>
        <dbReference type="Proteomes" id="UP000001514"/>
    </source>
</evidence>
<keyword evidence="2" id="KW-1185">Reference proteome</keyword>
<dbReference type="EMBL" id="GL377610">
    <property type="protein sequence ID" value="EFJ18427.1"/>
    <property type="molecule type" value="Genomic_DNA"/>
</dbReference>
<dbReference type="InParanoid" id="D8SBQ0"/>
<dbReference type="KEGG" id="smo:SELMODRAFT_420346"/>
<accession>D8SBQ0</accession>
<dbReference type="AlphaFoldDB" id="D8SBQ0"/>
<name>D8SBQ0_SELML</name>
<protein>
    <submittedName>
        <fullName evidence="1">Uncharacterized protein</fullName>
    </submittedName>
</protein>
<sequence>MEILSPRATKTFLVFPRLDKLKSCHECQLSCVSSSRLSRTASHFREIYPSQKYKCFVRMTKNSVLSPGKSNREALIFFLQVSSIIMDGPDQLDTHNNTTEIRHPALSSACVPDSKKVGVIRTNNIIAGKHASLCAAAQ</sequence>
<gene>
    <name evidence="1" type="ORF">SELMODRAFT_420346</name>
</gene>
<evidence type="ECO:0000313" key="1">
    <source>
        <dbReference type="EMBL" id="EFJ18427.1"/>
    </source>
</evidence>
<organism evidence="2">
    <name type="scientific">Selaginella moellendorffii</name>
    <name type="common">Spikemoss</name>
    <dbReference type="NCBI Taxonomy" id="88036"/>
    <lineage>
        <taxon>Eukaryota</taxon>
        <taxon>Viridiplantae</taxon>
        <taxon>Streptophyta</taxon>
        <taxon>Embryophyta</taxon>
        <taxon>Tracheophyta</taxon>
        <taxon>Lycopodiopsida</taxon>
        <taxon>Selaginellales</taxon>
        <taxon>Selaginellaceae</taxon>
        <taxon>Selaginella</taxon>
    </lineage>
</organism>
<proteinExistence type="predicted"/>